<evidence type="ECO:0000313" key="2">
    <source>
        <dbReference type="Proteomes" id="UP001501729"/>
    </source>
</evidence>
<dbReference type="EMBL" id="BAABKX010000030">
    <property type="protein sequence ID" value="GAA5066412.1"/>
    <property type="molecule type" value="Genomic_DNA"/>
</dbReference>
<sequence length="46" mass="5046">MLAVGEDIGVAELAVGEVVELYLHLVDLLDLDGERGELVRNIVERL</sequence>
<comment type="caution">
    <text evidence="1">The sequence shown here is derived from an EMBL/GenBank/DDBJ whole genome shotgun (WGS) entry which is preliminary data.</text>
</comment>
<gene>
    <name evidence="1" type="ORF">GCM10025751_58280</name>
</gene>
<accession>A0AAV3US06</accession>
<dbReference type="Proteomes" id="UP001501729">
    <property type="component" value="Unassembled WGS sequence"/>
</dbReference>
<protein>
    <submittedName>
        <fullName evidence="1">Uncharacterized protein</fullName>
    </submittedName>
</protein>
<evidence type="ECO:0000313" key="1">
    <source>
        <dbReference type="EMBL" id="GAA5066412.1"/>
    </source>
</evidence>
<keyword evidence="2" id="KW-1185">Reference proteome</keyword>
<dbReference type="AlphaFoldDB" id="A0AAV3US06"/>
<reference evidence="1 2" key="1">
    <citation type="journal article" date="2019" name="Int. J. Syst. Evol. Microbiol.">
        <title>The Global Catalogue of Microorganisms (GCM) 10K type strain sequencing project: providing services to taxonomists for standard genome sequencing and annotation.</title>
        <authorList>
            <consortium name="The Broad Institute Genomics Platform"/>
            <consortium name="The Broad Institute Genome Sequencing Center for Infectious Disease"/>
            <person name="Wu L."/>
            <person name="Ma J."/>
        </authorList>
    </citation>
    <scope>NUCLEOTIDE SEQUENCE [LARGE SCALE GENOMIC DNA]</scope>
    <source>
        <strain evidence="1 2">JCM 17504</strain>
    </source>
</reference>
<organism evidence="1 2">
    <name type="scientific">Haladaptatus pallidirubidus</name>
    <dbReference type="NCBI Taxonomy" id="1008152"/>
    <lineage>
        <taxon>Archaea</taxon>
        <taxon>Methanobacteriati</taxon>
        <taxon>Methanobacteriota</taxon>
        <taxon>Stenosarchaea group</taxon>
        <taxon>Halobacteria</taxon>
        <taxon>Halobacteriales</taxon>
        <taxon>Haladaptataceae</taxon>
        <taxon>Haladaptatus</taxon>
    </lineage>
</organism>
<proteinExistence type="predicted"/>
<name>A0AAV3US06_9EURY</name>